<keyword evidence="2" id="KW-1185">Reference proteome</keyword>
<organism evidence="1 2">
    <name type="scientific">Deinococcus aerius</name>
    <dbReference type="NCBI Taxonomy" id="200253"/>
    <lineage>
        <taxon>Bacteria</taxon>
        <taxon>Thermotogati</taxon>
        <taxon>Deinococcota</taxon>
        <taxon>Deinococci</taxon>
        <taxon>Deinococcales</taxon>
        <taxon>Deinococcaceae</taxon>
        <taxon>Deinococcus</taxon>
    </lineage>
</organism>
<evidence type="ECO:0000313" key="2">
    <source>
        <dbReference type="Proteomes" id="UP000236569"/>
    </source>
</evidence>
<dbReference type="Proteomes" id="UP000236569">
    <property type="component" value="Unassembled WGS sequence"/>
</dbReference>
<reference evidence="2" key="1">
    <citation type="submission" date="2018-01" db="EMBL/GenBank/DDBJ databases">
        <title>Draft Genome Sequence of the Radioresistant Bacterium Deinococcus aerius TR0125, Isolated from the Higher Atmosphere above Japan.</title>
        <authorList>
            <person name="Satoh K."/>
            <person name="Arai H."/>
            <person name="Sanzen T."/>
            <person name="Kawaguchi Y."/>
            <person name="Hayashi H."/>
            <person name="Yokobori S."/>
            <person name="Yamagishi A."/>
            <person name="Oono Y."/>
            <person name="Narumi I."/>
        </authorList>
    </citation>
    <scope>NUCLEOTIDE SEQUENCE [LARGE SCALE GENOMIC DNA]</scope>
    <source>
        <strain evidence="2">TR0125</strain>
    </source>
</reference>
<proteinExistence type="predicted"/>
<accession>A0A2I9E2S7</accession>
<comment type="caution">
    <text evidence="1">The sequence shown here is derived from an EMBL/GenBank/DDBJ whole genome shotgun (WGS) entry which is preliminary data.</text>
</comment>
<dbReference type="EMBL" id="BFAG01000023">
    <property type="protein sequence ID" value="GBF08135.1"/>
    <property type="molecule type" value="Genomic_DNA"/>
</dbReference>
<gene>
    <name evidence="1" type="ORF">DAERI_230026</name>
</gene>
<dbReference type="AlphaFoldDB" id="A0A2I9E2S7"/>
<dbReference type="RefSeq" id="WP_103131414.1">
    <property type="nucleotide sequence ID" value="NZ_BFAG01000023.1"/>
</dbReference>
<sequence>MVGDSPRRPVHLRPTLLALHEGRGIGYELDGVTYGLVWPGAGEPGEAEATRVALLHAAALDLRQVEVQPPTPVPAESPGGMGFALSAQAGDPARALQAARLALALARLADGQSLSAEERGGLCQEHGPPTTREVILHADGSADKGDGSLSVGYTLNGRPYAAFLGERGHEYLAEREAIRLALTHARLLGYERFRVLSDHRFHVRRYAENLVHRGRRKSGSLERLDALVDDLGPAVSFEYTGTSATDAPHRLAVHARALHRLALGQPPSRSQAVALRRVHFARRVGGGVLY</sequence>
<evidence type="ECO:0000313" key="1">
    <source>
        <dbReference type="EMBL" id="GBF08135.1"/>
    </source>
</evidence>
<protein>
    <submittedName>
        <fullName evidence="1">Uncharacterized protein</fullName>
    </submittedName>
</protein>
<name>A0A2I9E2S7_9DEIO</name>
<dbReference type="OrthoDB" id="68011at2"/>